<dbReference type="PROSITE" id="PS01071">
    <property type="entry name" value="GRPE"/>
    <property type="match status" value="1"/>
</dbReference>
<dbReference type="Gene3D" id="2.30.22.10">
    <property type="entry name" value="Head domain of nucleotide exchange factor GrpE"/>
    <property type="match status" value="1"/>
</dbReference>
<gene>
    <name evidence="9" type="ORF">METZ01_LOCUS266041</name>
</gene>
<feature type="coiled-coil region" evidence="7">
    <location>
        <begin position="42"/>
        <end position="69"/>
    </location>
</feature>
<reference evidence="9" key="1">
    <citation type="submission" date="2018-05" db="EMBL/GenBank/DDBJ databases">
        <authorList>
            <person name="Lanie J.A."/>
            <person name="Ng W.-L."/>
            <person name="Kazmierczak K.M."/>
            <person name="Andrzejewski T.M."/>
            <person name="Davidsen T.M."/>
            <person name="Wayne K.J."/>
            <person name="Tettelin H."/>
            <person name="Glass J.I."/>
            <person name="Rusch D."/>
            <person name="Podicherti R."/>
            <person name="Tsui H.-C.T."/>
            <person name="Winkler M.E."/>
        </authorList>
    </citation>
    <scope>NUCLEOTIDE SEQUENCE</scope>
</reference>
<sequence length="196" mass="22319">MEEKEISGDLGSESNNQESNNLVSEEDSKDVSETLGDINEEIDHYKSIAQRAQADLVNYRNRASQEIEEARRAVRVGVISRFISIVDDLERAVANVPEEAQTEWTEGVELVLRNLEKVLELEGVSQIESLGKSFDPREHEALLFEENSETEDGLILNVIQQGYRLNEKIIRPARVIVSKFTEQENQEDESSKQEEK</sequence>
<dbReference type="InterPro" id="IPR013805">
    <property type="entry name" value="GrpE_CC"/>
</dbReference>
<comment type="similarity">
    <text evidence="2">Belongs to the GrpE family.</text>
</comment>
<dbReference type="PANTHER" id="PTHR21237:SF23">
    <property type="entry name" value="GRPE PROTEIN HOMOLOG, MITOCHONDRIAL"/>
    <property type="match status" value="1"/>
</dbReference>
<comment type="subcellular location">
    <subcellularLocation>
        <location evidence="1">Cytoplasm</location>
    </subcellularLocation>
</comment>
<feature type="region of interest" description="Disordered" evidence="8">
    <location>
        <begin position="1"/>
        <end position="37"/>
    </location>
</feature>
<evidence type="ECO:0000256" key="6">
    <source>
        <dbReference type="ARBA" id="ARBA00023186"/>
    </source>
</evidence>
<dbReference type="GO" id="GO:0051082">
    <property type="term" value="F:unfolded protein binding"/>
    <property type="evidence" value="ECO:0007669"/>
    <property type="project" value="TreeGrafter"/>
</dbReference>
<dbReference type="GO" id="GO:0006457">
    <property type="term" value="P:protein folding"/>
    <property type="evidence" value="ECO:0007669"/>
    <property type="project" value="InterPro"/>
</dbReference>
<keyword evidence="4" id="KW-0963">Cytoplasm</keyword>
<protein>
    <recommendedName>
        <fullName evidence="10">HSP-70 cofactor</fullName>
    </recommendedName>
</protein>
<evidence type="ECO:0000256" key="1">
    <source>
        <dbReference type="ARBA" id="ARBA00004496"/>
    </source>
</evidence>
<comment type="subunit">
    <text evidence="3">Homodimer.</text>
</comment>
<keyword evidence="5" id="KW-0346">Stress response</keyword>
<dbReference type="PRINTS" id="PR00773">
    <property type="entry name" value="GRPEPROTEIN"/>
</dbReference>
<dbReference type="GO" id="GO:0005737">
    <property type="term" value="C:cytoplasm"/>
    <property type="evidence" value="ECO:0007669"/>
    <property type="project" value="UniProtKB-SubCell"/>
</dbReference>
<organism evidence="9">
    <name type="scientific">marine metagenome</name>
    <dbReference type="NCBI Taxonomy" id="408172"/>
    <lineage>
        <taxon>unclassified sequences</taxon>
        <taxon>metagenomes</taxon>
        <taxon>ecological metagenomes</taxon>
    </lineage>
</organism>
<dbReference type="SUPFAM" id="SSF51064">
    <property type="entry name" value="Head domain of nucleotide exchange factor GrpE"/>
    <property type="match status" value="1"/>
</dbReference>
<dbReference type="Gene3D" id="3.90.20.20">
    <property type="match status" value="1"/>
</dbReference>
<keyword evidence="6" id="KW-0143">Chaperone</keyword>
<dbReference type="AlphaFoldDB" id="A0A382JQ77"/>
<dbReference type="GO" id="GO:0042803">
    <property type="term" value="F:protein homodimerization activity"/>
    <property type="evidence" value="ECO:0007669"/>
    <property type="project" value="InterPro"/>
</dbReference>
<evidence type="ECO:0008006" key="10">
    <source>
        <dbReference type="Google" id="ProtNLM"/>
    </source>
</evidence>
<proteinExistence type="inferred from homology"/>
<dbReference type="GO" id="GO:0000774">
    <property type="term" value="F:adenyl-nucleotide exchange factor activity"/>
    <property type="evidence" value="ECO:0007669"/>
    <property type="project" value="InterPro"/>
</dbReference>
<evidence type="ECO:0000256" key="7">
    <source>
        <dbReference type="SAM" id="Coils"/>
    </source>
</evidence>
<evidence type="ECO:0000256" key="5">
    <source>
        <dbReference type="ARBA" id="ARBA00023016"/>
    </source>
</evidence>
<dbReference type="Pfam" id="PF01025">
    <property type="entry name" value="GrpE"/>
    <property type="match status" value="1"/>
</dbReference>
<dbReference type="InterPro" id="IPR000740">
    <property type="entry name" value="GrpE"/>
</dbReference>
<evidence type="ECO:0000256" key="8">
    <source>
        <dbReference type="SAM" id="MobiDB-lite"/>
    </source>
</evidence>
<dbReference type="SUPFAM" id="SSF58014">
    <property type="entry name" value="Coiled-coil domain of nucleotide exchange factor GrpE"/>
    <property type="match status" value="1"/>
</dbReference>
<evidence type="ECO:0000313" key="9">
    <source>
        <dbReference type="EMBL" id="SVC13187.1"/>
    </source>
</evidence>
<dbReference type="EMBL" id="UINC01075220">
    <property type="protein sequence ID" value="SVC13187.1"/>
    <property type="molecule type" value="Genomic_DNA"/>
</dbReference>
<evidence type="ECO:0000256" key="3">
    <source>
        <dbReference type="ARBA" id="ARBA00011738"/>
    </source>
</evidence>
<name>A0A382JQ77_9ZZZZ</name>
<keyword evidence="7" id="KW-0175">Coiled coil</keyword>
<dbReference type="FunFam" id="2.30.22.10:FF:000001">
    <property type="entry name" value="Protein GrpE"/>
    <property type="match status" value="1"/>
</dbReference>
<dbReference type="PANTHER" id="PTHR21237">
    <property type="entry name" value="GRPE PROTEIN"/>
    <property type="match status" value="1"/>
</dbReference>
<evidence type="ECO:0000256" key="2">
    <source>
        <dbReference type="ARBA" id="ARBA00009054"/>
    </source>
</evidence>
<feature type="compositionally biased region" description="Polar residues" evidence="8">
    <location>
        <begin position="12"/>
        <end position="23"/>
    </location>
</feature>
<dbReference type="GO" id="GO:0051087">
    <property type="term" value="F:protein-folding chaperone binding"/>
    <property type="evidence" value="ECO:0007669"/>
    <property type="project" value="InterPro"/>
</dbReference>
<dbReference type="HAMAP" id="MF_01151">
    <property type="entry name" value="GrpE"/>
    <property type="match status" value="1"/>
</dbReference>
<dbReference type="InterPro" id="IPR009012">
    <property type="entry name" value="GrpE_head"/>
</dbReference>
<evidence type="ECO:0000256" key="4">
    <source>
        <dbReference type="ARBA" id="ARBA00022490"/>
    </source>
</evidence>
<dbReference type="CDD" id="cd00446">
    <property type="entry name" value="GrpE"/>
    <property type="match status" value="1"/>
</dbReference>
<accession>A0A382JQ77</accession>